<feature type="domain" description="Fatty acid desaturase" evidence="2">
    <location>
        <begin position="110"/>
        <end position="376"/>
    </location>
</feature>
<evidence type="ECO:0000313" key="5">
    <source>
        <dbReference type="Proteomes" id="UP000718281"/>
    </source>
</evidence>
<evidence type="ECO:0000313" key="6">
    <source>
        <dbReference type="Proteomes" id="UP000726105"/>
    </source>
</evidence>
<dbReference type="Proteomes" id="UP000718281">
    <property type="component" value="Unassembled WGS sequence"/>
</dbReference>
<dbReference type="EMBL" id="JADJIB010000001">
    <property type="protein sequence ID" value="MBK7272300.1"/>
    <property type="molecule type" value="Genomic_DNA"/>
</dbReference>
<organism evidence="4 6">
    <name type="scientific">Candidatus Phosphoribacter hodrii</name>
    <dbReference type="NCBI Taxonomy" id="2953743"/>
    <lineage>
        <taxon>Bacteria</taxon>
        <taxon>Bacillati</taxon>
        <taxon>Actinomycetota</taxon>
        <taxon>Actinomycetes</taxon>
        <taxon>Micrococcales</taxon>
        <taxon>Dermatophilaceae</taxon>
        <taxon>Candidatus Phosphoribacter</taxon>
    </lineage>
</organism>
<evidence type="ECO:0000256" key="1">
    <source>
        <dbReference type="SAM" id="MobiDB-lite"/>
    </source>
</evidence>
<dbReference type="GO" id="GO:0016717">
    <property type="term" value="F:oxidoreductase activity, acting on paired donors, with oxidation of a pair of donors resulting in the reduction of molecular oxygen to two molecules of water"/>
    <property type="evidence" value="ECO:0007669"/>
    <property type="project" value="TreeGrafter"/>
</dbReference>
<protein>
    <submittedName>
        <fullName evidence="4">Acyl-CoA desaturase</fullName>
    </submittedName>
</protein>
<dbReference type="CDD" id="cd03506">
    <property type="entry name" value="Delta6-FADS-like"/>
    <property type="match status" value="1"/>
</dbReference>
<dbReference type="EMBL" id="JADIXZ010000008">
    <property type="protein sequence ID" value="MBK6302187.1"/>
    <property type="molecule type" value="Genomic_DNA"/>
</dbReference>
<name>A0A935IJ42_9MICO</name>
<dbReference type="PANTHER" id="PTHR19353">
    <property type="entry name" value="FATTY ACID DESATURASE 2"/>
    <property type="match status" value="1"/>
</dbReference>
<dbReference type="GO" id="GO:0008610">
    <property type="term" value="P:lipid biosynthetic process"/>
    <property type="evidence" value="ECO:0007669"/>
    <property type="project" value="UniProtKB-ARBA"/>
</dbReference>
<evidence type="ECO:0000313" key="4">
    <source>
        <dbReference type="EMBL" id="MBK7272300.1"/>
    </source>
</evidence>
<evidence type="ECO:0000259" key="2">
    <source>
        <dbReference type="Pfam" id="PF00487"/>
    </source>
</evidence>
<dbReference type="PANTHER" id="PTHR19353:SF19">
    <property type="entry name" value="DELTA(5) FATTY ACID DESATURASE C-RELATED"/>
    <property type="match status" value="1"/>
</dbReference>
<comment type="caution">
    <text evidence="4">The sequence shown here is derived from an EMBL/GenBank/DDBJ whole genome shotgun (WGS) entry which is preliminary data.</text>
</comment>
<dbReference type="InterPro" id="IPR005804">
    <property type="entry name" value="FA_desaturase_dom"/>
</dbReference>
<dbReference type="Proteomes" id="UP000726105">
    <property type="component" value="Unassembled WGS sequence"/>
</dbReference>
<dbReference type="AlphaFoldDB" id="A0A935IJ42"/>
<dbReference type="Pfam" id="PF00487">
    <property type="entry name" value="FA_desaturase"/>
    <property type="match status" value="1"/>
</dbReference>
<dbReference type="InterPro" id="IPR012171">
    <property type="entry name" value="Fatty_acid_desaturase"/>
</dbReference>
<dbReference type="GO" id="GO:0016020">
    <property type="term" value="C:membrane"/>
    <property type="evidence" value="ECO:0007669"/>
    <property type="project" value="TreeGrafter"/>
</dbReference>
<sequence length="432" mass="48444">MPSERSGQRAGSAFAPPAPPVDARVNPHLRLVDGKERVLHPKPSGRPDPTAHLSAADIEALGRELDAIRQTVMDSRGADDAAYIRKVIAFNRYLELTSRAILLFSLFPPAWLVGTAGLSVAKIIDNMELGHNILHGQWDWMRDPKIHSTTWEWDHVTPAAQWKESHNETHHTYTNVLGRDNDLGYGIMRVDADQPWHLANLGQPLYSFINALFFEWGIASYDLKLHDVITGKMPREESKPRVDAMLTKMRRQVLKDYLIHPLLSGPSFFPTMGANFVATIIRNLWSNGVILCGHFPFGVDTFAYDSIEGETRGEWYVRQMLGSANISGGWLVHFMSGNLSHQIEHHLFPDLPSNRYAQVAPQVREICQRYGLHYVTGSYPRQLASAWAKVFVYALPDKEPDRSRGQIVASAVKDAFVAGKAKRAAKRAAKLA</sequence>
<feature type="region of interest" description="Disordered" evidence="1">
    <location>
        <begin position="1"/>
        <end position="25"/>
    </location>
</feature>
<evidence type="ECO:0000313" key="3">
    <source>
        <dbReference type="EMBL" id="MBK6302187.1"/>
    </source>
</evidence>
<reference evidence="5 6" key="1">
    <citation type="submission" date="2020-10" db="EMBL/GenBank/DDBJ databases">
        <title>Connecting structure to function with the recovery of over 1000 high-quality activated sludge metagenome-assembled genomes encoding full-length rRNA genes using long-read sequencing.</title>
        <authorList>
            <person name="Singleton C.M."/>
            <person name="Petriglieri F."/>
            <person name="Kristensen J.M."/>
            <person name="Kirkegaard R.H."/>
            <person name="Michaelsen T.Y."/>
            <person name="Andersen M.H."/>
            <person name="Karst S.M."/>
            <person name="Dueholm M.S."/>
            <person name="Nielsen P.H."/>
            <person name="Albertsen M."/>
        </authorList>
    </citation>
    <scope>NUCLEOTIDE SEQUENCE [LARGE SCALE GENOMIC DNA]</scope>
    <source>
        <strain evidence="3">AalE_18-Q3-R2-46_BAT3C.188</strain>
        <strain evidence="4">Ega_18-Q3-R5-49_MAXAC.001</strain>
    </source>
</reference>
<proteinExistence type="predicted"/>
<gene>
    <name evidence="3" type="ORF">IPF40_14515</name>
    <name evidence="4" type="ORF">IPI13_03765</name>
</gene>
<accession>A0A935IJ42</accession>